<dbReference type="Gene3D" id="2.160.20.10">
    <property type="entry name" value="Single-stranded right-handed beta-helix, Pectin lyase-like"/>
    <property type="match status" value="1"/>
</dbReference>
<dbReference type="Proteomes" id="UP001324634">
    <property type="component" value="Chromosome"/>
</dbReference>
<sequence length="832" mass="90273">MKLLLKLGLAALLLPIGPALAEVLYKEASQHSGLVPSMVIQTASNSPTGHRVHTTLANTGEALFEFELDEPGKFEVEALLYADAIYRNSMAVSVNGGAVGEWELDIDNTAYQWRKFPQEFQGQAGIQQVRLLGRETYVRIAAVRINKIIEVPVEKLEVHASEAVLTPPMNLTADSTGDYLSSTTNHQGQADFTFLLLEDSQVRLDLLAQGLTSASDSFWLKHADGTQEAIHLGASADFKWKLGPTLNLLAGSHTISIVGREALARLRTLKLTKLGAIPDPEPQPDPIIPAAPAPSRFESATNLTEINALSFSDAATKALAAAPNSKIILPSGTFSNVNVTLRGEGIQNAPIIIEGQPDGSTILTGKILLTVKGSYVLVKNLNVQNYDSFSYGSYGIVVFDDCAYCGLQNSRFDTSVAAVMDLEYKNDAKHFKTIRIKPNSQNVEISNNTFKNKQNAGSSVLVDRELNRANLHEGHRIFRNLFLDRKLEKNDANDFDSIRIGDSDRSHSPSQEDAEALMTGENATLVGTTVEFNVFEGTRLTDSAYNSCVSAGNWSAKVCKGEPEIISIKAPQTIVRFNTFRNNSGGLTIRHGYMSIVEGNYFSGVNLPQGISTIMPNSYGIRIIHQNHLVLNNHIEELITTSKLHGGISILPGNTTTVKKEYWKVIDTIVSGNFIRNVSPRPISLASDYGGDGKTLLPEGIVLTHNVVSLCSVAVVNQAPDEAYLATFSSYENYFDCLSWGVGLVGSVQIPLAPTILNNGFNLPNDPGIIGATGVLYNSASKHAGRLSALSTLSGIQAASRMEKLSQFLMIKKGSLYDNYLPQNRNEVGSSF</sequence>
<feature type="signal peptide" evidence="1">
    <location>
        <begin position="1"/>
        <end position="21"/>
    </location>
</feature>
<keyword evidence="3" id="KW-1185">Reference proteome</keyword>
<dbReference type="Pfam" id="PF14592">
    <property type="entry name" value="Chondroitinas_B"/>
    <property type="match status" value="2"/>
</dbReference>
<dbReference type="AlphaFoldDB" id="A0AAX4HV01"/>
<evidence type="ECO:0000313" key="2">
    <source>
        <dbReference type="EMBL" id="WPU67076.1"/>
    </source>
</evidence>
<proteinExistence type="predicted"/>
<dbReference type="InterPro" id="IPR011050">
    <property type="entry name" value="Pectin_lyase_fold/virulence"/>
</dbReference>
<protein>
    <submittedName>
        <fullName evidence="2">Chondroitinase-B domain-containing protein</fullName>
    </submittedName>
</protein>
<dbReference type="SUPFAM" id="SSF51126">
    <property type="entry name" value="Pectin lyase-like"/>
    <property type="match status" value="1"/>
</dbReference>
<dbReference type="EMBL" id="CP139487">
    <property type="protein sequence ID" value="WPU67076.1"/>
    <property type="molecule type" value="Genomic_DNA"/>
</dbReference>
<dbReference type="RefSeq" id="WP_321399911.1">
    <property type="nucleotide sequence ID" value="NZ_CP139487.1"/>
</dbReference>
<name>A0AAX4HV01_9BACT</name>
<evidence type="ECO:0000313" key="3">
    <source>
        <dbReference type="Proteomes" id="UP001324634"/>
    </source>
</evidence>
<gene>
    <name evidence="2" type="ORF">SOO65_09955</name>
</gene>
<dbReference type="InterPro" id="IPR039513">
    <property type="entry name" value="PL-6"/>
</dbReference>
<dbReference type="InterPro" id="IPR012334">
    <property type="entry name" value="Pectin_lyas_fold"/>
</dbReference>
<dbReference type="SMART" id="SM00710">
    <property type="entry name" value="PbH1"/>
    <property type="match status" value="5"/>
</dbReference>
<organism evidence="2 3">
    <name type="scientific">Peredibacter starrii</name>
    <dbReference type="NCBI Taxonomy" id="28202"/>
    <lineage>
        <taxon>Bacteria</taxon>
        <taxon>Pseudomonadati</taxon>
        <taxon>Bdellovibrionota</taxon>
        <taxon>Bacteriovoracia</taxon>
        <taxon>Bacteriovoracales</taxon>
        <taxon>Bacteriovoracaceae</taxon>
        <taxon>Peredibacter</taxon>
    </lineage>
</organism>
<evidence type="ECO:0000256" key="1">
    <source>
        <dbReference type="SAM" id="SignalP"/>
    </source>
</evidence>
<accession>A0AAX4HV01</accession>
<reference evidence="2 3" key="1">
    <citation type="submission" date="2023-11" db="EMBL/GenBank/DDBJ databases">
        <title>Peredibacter starrii A3.12.</title>
        <authorList>
            <person name="Mitchell R.J."/>
        </authorList>
    </citation>
    <scope>NUCLEOTIDE SEQUENCE [LARGE SCALE GENOMIC DNA]</scope>
    <source>
        <strain evidence="2 3">A3.12</strain>
    </source>
</reference>
<feature type="chain" id="PRO_5043466703" evidence="1">
    <location>
        <begin position="22"/>
        <end position="832"/>
    </location>
</feature>
<dbReference type="KEGG" id="psti:SOO65_09955"/>
<dbReference type="InterPro" id="IPR006626">
    <property type="entry name" value="PbH1"/>
</dbReference>
<keyword evidence="1" id="KW-0732">Signal</keyword>